<comment type="caution">
    <text evidence="1">The sequence shown here is derived from an EMBL/GenBank/DDBJ whole genome shotgun (WGS) entry which is preliminary data.</text>
</comment>
<proteinExistence type="predicted"/>
<accession>A0A0W0F0C2</accession>
<sequence>MARTKSLTETGKDPFVFLFIFPKHLASVSSLYRNTSWGIYPEPPFIAGGQNSPPFPVVIQCHQSIANSVLDLMMTIVAEVFTADIEGNVNEVLLHCQQSDHFR</sequence>
<name>A0A0W0F0C2_MONRR</name>
<dbReference type="Proteomes" id="UP000054988">
    <property type="component" value="Unassembled WGS sequence"/>
</dbReference>
<reference evidence="1 2" key="1">
    <citation type="submission" date="2015-12" db="EMBL/GenBank/DDBJ databases">
        <title>Draft genome sequence of Moniliophthora roreri, the causal agent of frosty pod rot of cacao.</title>
        <authorList>
            <person name="Aime M.C."/>
            <person name="Diaz-Valderrama J.R."/>
            <person name="Kijpornyongpan T."/>
            <person name="Phillips-Mora W."/>
        </authorList>
    </citation>
    <scope>NUCLEOTIDE SEQUENCE [LARGE SCALE GENOMIC DNA]</scope>
    <source>
        <strain evidence="1 2">MCA 2952</strain>
    </source>
</reference>
<dbReference type="EMBL" id="LATX01002414">
    <property type="protein sequence ID" value="KTB29716.1"/>
    <property type="molecule type" value="Genomic_DNA"/>
</dbReference>
<gene>
    <name evidence="1" type="ORF">WG66_17708</name>
</gene>
<evidence type="ECO:0000313" key="1">
    <source>
        <dbReference type="EMBL" id="KTB29716.1"/>
    </source>
</evidence>
<protein>
    <submittedName>
        <fullName evidence="1">Uncharacterized protein</fullName>
    </submittedName>
</protein>
<dbReference type="AlphaFoldDB" id="A0A0W0F0C2"/>
<evidence type="ECO:0000313" key="2">
    <source>
        <dbReference type="Proteomes" id="UP000054988"/>
    </source>
</evidence>
<organism evidence="1 2">
    <name type="scientific">Moniliophthora roreri</name>
    <name type="common">Frosty pod rot fungus</name>
    <name type="synonym">Monilia roreri</name>
    <dbReference type="NCBI Taxonomy" id="221103"/>
    <lineage>
        <taxon>Eukaryota</taxon>
        <taxon>Fungi</taxon>
        <taxon>Dikarya</taxon>
        <taxon>Basidiomycota</taxon>
        <taxon>Agaricomycotina</taxon>
        <taxon>Agaricomycetes</taxon>
        <taxon>Agaricomycetidae</taxon>
        <taxon>Agaricales</taxon>
        <taxon>Marasmiineae</taxon>
        <taxon>Marasmiaceae</taxon>
        <taxon>Moniliophthora</taxon>
    </lineage>
</organism>